<keyword evidence="4" id="KW-1185">Reference proteome</keyword>
<evidence type="ECO:0000313" key="4">
    <source>
        <dbReference type="Proteomes" id="UP000280405"/>
    </source>
</evidence>
<evidence type="ECO:0000313" key="3">
    <source>
        <dbReference type="EMBL" id="RKG41023.1"/>
    </source>
</evidence>
<accession>A0A3A8FK25</accession>
<feature type="domain" description="ChrB N-terminal" evidence="2">
    <location>
        <begin position="18"/>
        <end position="141"/>
    </location>
</feature>
<dbReference type="Proteomes" id="UP000280405">
    <property type="component" value="Unassembled WGS sequence"/>
</dbReference>
<feature type="domain" description="ChrB C-terminal" evidence="1">
    <location>
        <begin position="175"/>
        <end position="301"/>
    </location>
</feature>
<dbReference type="InterPro" id="IPR018634">
    <property type="entry name" value="ChrB_C"/>
</dbReference>
<dbReference type="OrthoDB" id="6605953at2"/>
<dbReference type="EMBL" id="RAXT01000001">
    <property type="protein sequence ID" value="RKG41023.1"/>
    <property type="molecule type" value="Genomic_DNA"/>
</dbReference>
<sequence length="310" mass="35748">MKISLLISSLPTESAATRMRVWRSIKNCGAATLRDGVYLLPSTHANKFDDISQDHHSEQGKAYIFNCHCPENIDLVKLFDRNEEYSSFLKQLKMLENELDVTKKNEHLKHIRKLKKSLNQLMQIDYFPQPIQEQSIQALNELEYQIVRLGEIHEPQISLQTIHVLQAEHFQNRVWATRKRPWIDRLASAWLIQKFIDPYAKFKWLASPTDCPSDAIGFDFDGAKFTHIDCFVTFEVLMHSFNQIDPALNKIAEIVHYLDIGGHEPAEAVGFEKVIHGLKTTILDDDQLLILSNHIFDGLYADLLGESLEH</sequence>
<gene>
    <name evidence="3" type="ORF">D7V20_01130</name>
</gene>
<dbReference type="AlphaFoldDB" id="A0A3A8FK25"/>
<organism evidence="3 4">
    <name type="scientific">Acinetobacter rongchengensis</name>
    <dbReference type="NCBI Taxonomy" id="2419601"/>
    <lineage>
        <taxon>Bacteria</taxon>
        <taxon>Pseudomonadati</taxon>
        <taxon>Pseudomonadota</taxon>
        <taxon>Gammaproteobacteria</taxon>
        <taxon>Moraxellales</taxon>
        <taxon>Moraxellaceae</taxon>
        <taxon>Acinetobacter</taxon>
    </lineage>
</organism>
<dbReference type="Pfam" id="PF20229">
    <property type="entry name" value="ChrB_N"/>
    <property type="match status" value="1"/>
</dbReference>
<dbReference type="InterPro" id="IPR046858">
    <property type="entry name" value="ChrB_N"/>
</dbReference>
<name>A0A3A8FK25_9GAMM</name>
<evidence type="ECO:0000259" key="1">
    <source>
        <dbReference type="Pfam" id="PF09828"/>
    </source>
</evidence>
<dbReference type="RefSeq" id="WP_120382516.1">
    <property type="nucleotide sequence ID" value="NZ_RAXT01000001.1"/>
</dbReference>
<reference evidence="3 4" key="1">
    <citation type="submission" date="2018-09" db="EMBL/GenBank/DDBJ databases">
        <title>The draft genome of Acinetobacter spp. strains.</title>
        <authorList>
            <person name="Qin J."/>
            <person name="Feng Y."/>
            <person name="Zong Z."/>
        </authorList>
    </citation>
    <scope>NUCLEOTIDE SEQUENCE [LARGE SCALE GENOMIC DNA]</scope>
    <source>
        <strain evidence="3 4">WCHAc060115</strain>
    </source>
</reference>
<comment type="caution">
    <text evidence="3">The sequence shown here is derived from an EMBL/GenBank/DDBJ whole genome shotgun (WGS) entry which is preliminary data.</text>
</comment>
<dbReference type="Pfam" id="PF09828">
    <property type="entry name" value="ChrB_C"/>
    <property type="match status" value="1"/>
</dbReference>
<proteinExistence type="predicted"/>
<protein>
    <submittedName>
        <fullName evidence="3">Chromate resistance protein</fullName>
    </submittedName>
</protein>
<evidence type="ECO:0000259" key="2">
    <source>
        <dbReference type="Pfam" id="PF20229"/>
    </source>
</evidence>